<sequence length="274" mass="31098">MVKIKPFIVNEYDPIEYCIMAYPNNLQITDQYINSVKSIDLKLALQQYENLVNTLKSHGVTIEFLNLTGEPSQVFTRDIGFVVEDVLFISKMTENIRKTETMNILDFSKRNNLNTYIMENEIEGGDVLVHKNHVIIGIGDRSTGRAVEELEAFMKNSNLNYEIVPLTFDKSKIHLDCVFNILDEETCIKSKGLYNPEAVLNKFSKVIEVPDNELDSLAPNIVCLGNKNILTSNERFAKILSEKGYNSIFIDFTEIIKAQGSIGCVILPLTRMSK</sequence>
<protein>
    <submittedName>
        <fullName evidence="1">N-dimethylarginine dimethylaminohydrolase</fullName>
    </submittedName>
</protein>
<dbReference type="Pfam" id="PF19420">
    <property type="entry name" value="DDAH_eukar"/>
    <property type="match status" value="1"/>
</dbReference>
<accession>A0A4R2TWM3</accession>
<dbReference type="SUPFAM" id="SSF55909">
    <property type="entry name" value="Pentein"/>
    <property type="match status" value="1"/>
</dbReference>
<dbReference type="EMBL" id="SLYC01000019">
    <property type="protein sequence ID" value="TCQ02039.1"/>
    <property type="molecule type" value="Genomic_DNA"/>
</dbReference>
<dbReference type="Gene3D" id="3.75.10.10">
    <property type="entry name" value="L-arginine/glycine Amidinotransferase, Chain A"/>
    <property type="match status" value="1"/>
</dbReference>
<dbReference type="PANTHER" id="PTHR47271:SF2">
    <property type="entry name" value="ARGININE DEIMINASE"/>
    <property type="match status" value="1"/>
</dbReference>
<evidence type="ECO:0000313" key="1">
    <source>
        <dbReference type="EMBL" id="TCQ02039.1"/>
    </source>
</evidence>
<evidence type="ECO:0000313" key="2">
    <source>
        <dbReference type="Proteomes" id="UP000295504"/>
    </source>
</evidence>
<dbReference type="PANTHER" id="PTHR47271">
    <property type="entry name" value="ARGININE DEIMINASE"/>
    <property type="match status" value="1"/>
</dbReference>
<comment type="caution">
    <text evidence="1">The sequence shown here is derived from an EMBL/GenBank/DDBJ whole genome shotgun (WGS) entry which is preliminary data.</text>
</comment>
<gene>
    <name evidence="1" type="ORF">EDD79_101912</name>
</gene>
<name>A0A4R2TWM3_9FIRM</name>
<keyword evidence="2" id="KW-1185">Reference proteome</keyword>
<dbReference type="AlphaFoldDB" id="A0A4R2TWM3"/>
<dbReference type="GO" id="GO:0019546">
    <property type="term" value="P:L-arginine deiminase pathway"/>
    <property type="evidence" value="ECO:0007669"/>
    <property type="project" value="TreeGrafter"/>
</dbReference>
<reference evidence="1 2" key="1">
    <citation type="submission" date="2019-03" db="EMBL/GenBank/DDBJ databases">
        <title>Genomic Encyclopedia of Type Strains, Phase IV (KMG-IV): sequencing the most valuable type-strain genomes for metagenomic binning, comparative biology and taxonomic classification.</title>
        <authorList>
            <person name="Goeker M."/>
        </authorList>
    </citation>
    <scope>NUCLEOTIDE SEQUENCE [LARGE SCALE GENOMIC DNA]</scope>
    <source>
        <strain evidence="1 2">DSM 100013</strain>
    </source>
</reference>
<proteinExistence type="predicted"/>
<dbReference type="GO" id="GO:0016990">
    <property type="term" value="F:arginine deiminase activity"/>
    <property type="evidence" value="ECO:0007669"/>
    <property type="project" value="TreeGrafter"/>
</dbReference>
<dbReference type="Proteomes" id="UP000295504">
    <property type="component" value="Unassembled WGS sequence"/>
</dbReference>
<dbReference type="RefSeq" id="WP_165913688.1">
    <property type="nucleotide sequence ID" value="NZ_CP058648.1"/>
</dbReference>
<organism evidence="1 2">
    <name type="scientific">Serpentinicella alkaliphila</name>
    <dbReference type="NCBI Taxonomy" id="1734049"/>
    <lineage>
        <taxon>Bacteria</taxon>
        <taxon>Bacillati</taxon>
        <taxon>Bacillota</taxon>
        <taxon>Clostridia</taxon>
        <taxon>Peptostreptococcales</taxon>
        <taxon>Natronincolaceae</taxon>
        <taxon>Serpentinicella</taxon>
    </lineage>
</organism>
<keyword evidence="1" id="KW-0378">Hydrolase</keyword>